<dbReference type="SUPFAM" id="SSF56672">
    <property type="entry name" value="DNA/RNA polymerases"/>
    <property type="match status" value="1"/>
</dbReference>
<organism evidence="2 3">
    <name type="scientific">Vitis vinifera</name>
    <name type="common">Grape</name>
    <dbReference type="NCBI Taxonomy" id="29760"/>
    <lineage>
        <taxon>Eukaryota</taxon>
        <taxon>Viridiplantae</taxon>
        <taxon>Streptophyta</taxon>
        <taxon>Embryophyta</taxon>
        <taxon>Tracheophyta</taxon>
        <taxon>Spermatophyta</taxon>
        <taxon>Magnoliopsida</taxon>
        <taxon>eudicotyledons</taxon>
        <taxon>Gunneridae</taxon>
        <taxon>Pentapetalae</taxon>
        <taxon>rosids</taxon>
        <taxon>Vitales</taxon>
        <taxon>Vitaceae</taxon>
        <taxon>Viteae</taxon>
        <taxon>Vitis</taxon>
    </lineage>
</organism>
<dbReference type="InterPro" id="IPR043502">
    <property type="entry name" value="DNA/RNA_pol_sf"/>
</dbReference>
<gene>
    <name evidence="2" type="ORF">CK203_077618</name>
</gene>
<protein>
    <recommendedName>
        <fullName evidence="1">Reverse transcriptase domain-containing protein</fullName>
    </recommendedName>
</protein>
<dbReference type="InterPro" id="IPR002908">
    <property type="entry name" value="Frataxin/CyaY"/>
</dbReference>
<proteinExistence type="predicted"/>
<name>A0A438ETU4_VITVI</name>
<dbReference type="GO" id="GO:0008199">
    <property type="term" value="F:ferric iron binding"/>
    <property type="evidence" value="ECO:0007669"/>
    <property type="project" value="InterPro"/>
</dbReference>
<dbReference type="Pfam" id="PF00078">
    <property type="entry name" value="RVT_1"/>
    <property type="match status" value="1"/>
</dbReference>
<feature type="domain" description="Reverse transcriptase" evidence="1">
    <location>
        <begin position="1"/>
        <end position="256"/>
    </location>
</feature>
<comment type="caution">
    <text evidence="2">The sequence shown here is derived from an EMBL/GenBank/DDBJ whole genome shotgun (WGS) entry which is preliminary data.</text>
</comment>
<dbReference type="GO" id="GO:0016226">
    <property type="term" value="P:iron-sulfur cluster assembly"/>
    <property type="evidence" value="ECO:0007669"/>
    <property type="project" value="InterPro"/>
</dbReference>
<dbReference type="Proteomes" id="UP000288805">
    <property type="component" value="Unassembled WGS sequence"/>
</dbReference>
<dbReference type="PANTHER" id="PTHR33116">
    <property type="entry name" value="REVERSE TRANSCRIPTASE ZINC-BINDING DOMAIN-CONTAINING PROTEIN-RELATED-RELATED"/>
    <property type="match status" value="1"/>
</dbReference>
<evidence type="ECO:0000259" key="1">
    <source>
        <dbReference type="PROSITE" id="PS50878"/>
    </source>
</evidence>
<accession>A0A438ETU4</accession>
<sequence>MWLIHFGSKDNLGCWWNECQFEGYKGHKFMKKLQFVKSKLKEWNKVSFVLANRLKKVLGKVVFVDQNAFVRDRQILDASLIANEVIDFWHKRLAQDGLWISMDGVDLVVHFNCKIFCYGQRGANKLFFQFKGLRQGDPLSPYLFVLGMEVLSALIRKVIDGGFISDCRIQGRGGMEMNVSHLLFVDDTIIFCEARKEHLTSLSWILAWFEAASGIRINLAKSKLIKVGEVEDIEEMTVKLGCRVGSLPTVYLGLPLGAHHKALPMWDGVEERMRRRLALWKRQYMSKGGRITLIKRGSLERKIHLINWDVVCTQKEKGCLGIRKIDLLNKALLEGFGWRTNEAHGTFGVGVWKEILKEANWCWDNIGFKVGEGTKVKFWTDHWCGNAALSQNFPQLFALAVHRNATVNEVWDSSLGQGGWNLRFFRDSNDWELDLIGEDAYNLLAAPSAIAFSKKSIWVDKVPTKVAFFAWEATWEKILTLDRLQKRGWHLPNRCFCVAVKRKILALIGAQGKKTRVKWIREEDCNSKFFHKVANSRWNRKFIKSLVSEDGVVLDNIESILKEIKHYFGKLFSKPLGGSWRIEDLDWSPISADSVEWLDHLFSEEEIHNAMLHLNKEKTLGLNGFTIGFYQECWETIKADLLRVFFEFHNNGIIKQSMNATFIALVLKKSQTSRISDPQLCCRLCGEKGMLGFSRTLGRHQR</sequence>
<dbReference type="InterPro" id="IPR000477">
    <property type="entry name" value="RT_dom"/>
</dbReference>
<dbReference type="InterPro" id="IPR026960">
    <property type="entry name" value="RVT-Znf"/>
</dbReference>
<dbReference type="EMBL" id="QGNW01001188">
    <property type="protein sequence ID" value="RVW51028.1"/>
    <property type="molecule type" value="Genomic_DNA"/>
</dbReference>
<evidence type="ECO:0000313" key="2">
    <source>
        <dbReference type="EMBL" id="RVW51028.1"/>
    </source>
</evidence>
<reference evidence="2 3" key="1">
    <citation type="journal article" date="2018" name="PLoS Genet.">
        <title>Population sequencing reveals clonal diversity and ancestral inbreeding in the grapevine cultivar Chardonnay.</title>
        <authorList>
            <person name="Roach M.J."/>
            <person name="Johnson D.L."/>
            <person name="Bohlmann J."/>
            <person name="van Vuuren H.J."/>
            <person name="Jones S.J."/>
            <person name="Pretorius I.S."/>
            <person name="Schmidt S.A."/>
            <person name="Borneman A.R."/>
        </authorList>
    </citation>
    <scope>NUCLEOTIDE SEQUENCE [LARGE SCALE GENOMIC DNA]</scope>
    <source>
        <strain evidence="3">cv. Chardonnay</strain>
        <tissue evidence="2">Leaf</tissue>
    </source>
</reference>
<dbReference type="PROSITE" id="PS50878">
    <property type="entry name" value="RT_POL"/>
    <property type="match status" value="1"/>
</dbReference>
<dbReference type="PROSITE" id="PS50810">
    <property type="entry name" value="FRATAXIN_2"/>
    <property type="match status" value="1"/>
</dbReference>
<dbReference type="CDD" id="cd01650">
    <property type="entry name" value="RT_nLTR_like"/>
    <property type="match status" value="1"/>
</dbReference>
<dbReference type="Pfam" id="PF13966">
    <property type="entry name" value="zf-RVT"/>
    <property type="match status" value="1"/>
</dbReference>
<dbReference type="AlphaFoldDB" id="A0A438ETU4"/>
<evidence type="ECO:0000313" key="3">
    <source>
        <dbReference type="Proteomes" id="UP000288805"/>
    </source>
</evidence>
<dbReference type="PANTHER" id="PTHR33116:SF78">
    <property type="entry name" value="OS12G0587133 PROTEIN"/>
    <property type="match status" value="1"/>
</dbReference>